<protein>
    <submittedName>
        <fullName evidence="3">Uncharacterized protein</fullName>
    </submittedName>
</protein>
<feature type="compositionally biased region" description="Basic and acidic residues" evidence="1">
    <location>
        <begin position="219"/>
        <end position="229"/>
    </location>
</feature>
<dbReference type="AlphaFoldDB" id="A0A9P0TLB5"/>
<feature type="region of interest" description="Disordered" evidence="1">
    <location>
        <begin position="323"/>
        <end position="435"/>
    </location>
</feature>
<evidence type="ECO:0000256" key="2">
    <source>
        <dbReference type="SAM" id="SignalP"/>
    </source>
</evidence>
<reference evidence="3" key="1">
    <citation type="submission" date="2022-05" db="EMBL/GenBank/DDBJ databases">
        <authorList>
            <person name="Okamura Y."/>
        </authorList>
    </citation>
    <scope>NUCLEOTIDE SEQUENCE</scope>
</reference>
<organism evidence="3 4">
    <name type="scientific">Pieris brassicae</name>
    <name type="common">White butterfly</name>
    <name type="synonym">Large white butterfly</name>
    <dbReference type="NCBI Taxonomy" id="7116"/>
    <lineage>
        <taxon>Eukaryota</taxon>
        <taxon>Metazoa</taxon>
        <taxon>Ecdysozoa</taxon>
        <taxon>Arthropoda</taxon>
        <taxon>Hexapoda</taxon>
        <taxon>Insecta</taxon>
        <taxon>Pterygota</taxon>
        <taxon>Neoptera</taxon>
        <taxon>Endopterygota</taxon>
        <taxon>Lepidoptera</taxon>
        <taxon>Glossata</taxon>
        <taxon>Ditrysia</taxon>
        <taxon>Papilionoidea</taxon>
        <taxon>Pieridae</taxon>
        <taxon>Pierinae</taxon>
        <taxon>Pieris</taxon>
    </lineage>
</organism>
<feature type="chain" id="PRO_5040170720" evidence="2">
    <location>
        <begin position="20"/>
        <end position="654"/>
    </location>
</feature>
<feature type="region of interest" description="Disordered" evidence="1">
    <location>
        <begin position="190"/>
        <end position="238"/>
    </location>
</feature>
<feature type="compositionally biased region" description="Basic residues" evidence="1">
    <location>
        <begin position="548"/>
        <end position="558"/>
    </location>
</feature>
<evidence type="ECO:0000313" key="3">
    <source>
        <dbReference type="EMBL" id="CAH4032027.1"/>
    </source>
</evidence>
<feature type="compositionally biased region" description="Low complexity" evidence="1">
    <location>
        <begin position="561"/>
        <end position="575"/>
    </location>
</feature>
<dbReference type="EMBL" id="CALOZG010000027">
    <property type="protein sequence ID" value="CAH4032027.1"/>
    <property type="molecule type" value="Genomic_DNA"/>
</dbReference>
<accession>A0A9P0TLB5</accession>
<proteinExistence type="predicted"/>
<sequence>MLAFKCLFILIITCGEVFSNNEEHPGFDGSLGTASIFEDVKSGKISLSSKPVAAAMVEVDKNRHSQFFDTIVSSSIDSIQREVAPKVNIFAAENFGFSPIASQGFTHQSLRREESDLTSQSLDLLRDARPLKYNIRTVHDPNYRVFKPEEQEDGTEILSALKKNPAVSAYFQPLVNAQVTHPLHYRREESVESLESDSNYKPNPYIAGPVRIRRYTRGRSKENEKKRNDDDDASYDYSSEYEAMPKAFKGSRYSAYKEDKDSKDKYDYPYNYDSGYDHKEYDRIKELSEKQAAEIRENPGNCKEVKRDGMTCNVCKDPKTGGNYESCSYQAEPKNNKYAYSKEKKFDSNDEPDDKSGEENDKPAKIKNYEVAPEDKTGPQKFSDPEEKPSNNYKRGEDDDKYKAYYIHTSNPKPSEALRASSEENNDDRTKSKGYDYQKALPGFYSDNEPKKDVEHVLAEFKKKDRSACNKVQKNGMTCFQCLDRAGLKHEECMFVSESAPKQSHLAYQEVKEFTSKPATLEEGNEGSESQIITTSTPPLQTSAISKRLNKQKRKKATHTSLAASASNPVAATAAKQRSIKVKRSQNSEVNEEKPVADEPNIAPPEEFAGADSKGAFWAETVPRYSADLGVSLPEYMLSRSEHEASFDELVVGA</sequence>
<comment type="caution">
    <text evidence="3">The sequence shown here is derived from an EMBL/GenBank/DDBJ whole genome shotgun (WGS) entry which is preliminary data.</text>
</comment>
<feature type="region of interest" description="Disordered" evidence="1">
    <location>
        <begin position="517"/>
        <end position="609"/>
    </location>
</feature>
<gene>
    <name evidence="3" type="ORF">PIBRA_LOCUS8470</name>
</gene>
<feature type="signal peptide" evidence="2">
    <location>
        <begin position="1"/>
        <end position="19"/>
    </location>
</feature>
<keyword evidence="2" id="KW-0732">Signal</keyword>
<feature type="compositionally biased region" description="Polar residues" evidence="1">
    <location>
        <begin position="527"/>
        <end position="545"/>
    </location>
</feature>
<dbReference type="Proteomes" id="UP001152562">
    <property type="component" value="Unassembled WGS sequence"/>
</dbReference>
<name>A0A9P0TLB5_PIEBR</name>
<evidence type="ECO:0000313" key="4">
    <source>
        <dbReference type="Proteomes" id="UP001152562"/>
    </source>
</evidence>
<feature type="compositionally biased region" description="Basic and acidic residues" evidence="1">
    <location>
        <begin position="340"/>
        <end position="403"/>
    </location>
</feature>
<keyword evidence="4" id="KW-1185">Reference proteome</keyword>
<evidence type="ECO:0000256" key="1">
    <source>
        <dbReference type="SAM" id="MobiDB-lite"/>
    </source>
</evidence>